<gene>
    <name evidence="12" type="primary">dnaG</name>
    <name evidence="16" type="ORF">J2Z79_000947</name>
</gene>
<evidence type="ECO:0000256" key="8">
    <source>
        <dbReference type="ARBA" id="ARBA00022833"/>
    </source>
</evidence>
<keyword evidence="3 12" id="KW-0808">Transferase</keyword>
<dbReference type="EMBL" id="JAGGLG010000005">
    <property type="protein sequence ID" value="MBP2017564.1"/>
    <property type="molecule type" value="Genomic_DNA"/>
</dbReference>
<dbReference type="Pfam" id="PF13155">
    <property type="entry name" value="Toprim_2"/>
    <property type="match status" value="1"/>
</dbReference>
<dbReference type="PANTHER" id="PTHR30313">
    <property type="entry name" value="DNA PRIMASE"/>
    <property type="match status" value="1"/>
</dbReference>
<keyword evidence="17" id="KW-1185">Reference proteome</keyword>
<dbReference type="HAMAP" id="MF_00974">
    <property type="entry name" value="DNA_primase_DnaG"/>
    <property type="match status" value="1"/>
</dbReference>
<dbReference type="InterPro" id="IPR006295">
    <property type="entry name" value="DNA_primase_DnaG"/>
</dbReference>
<dbReference type="PANTHER" id="PTHR30313:SF2">
    <property type="entry name" value="DNA PRIMASE"/>
    <property type="match status" value="1"/>
</dbReference>
<dbReference type="Pfam" id="PF10410">
    <property type="entry name" value="DnaB_bind"/>
    <property type="match status" value="1"/>
</dbReference>
<evidence type="ECO:0000256" key="7">
    <source>
        <dbReference type="ARBA" id="ARBA00022771"/>
    </source>
</evidence>
<comment type="subunit">
    <text evidence="12">Monomer. Interacts with DnaB.</text>
</comment>
<dbReference type="CDD" id="cd03364">
    <property type="entry name" value="TOPRIM_DnaG_primases"/>
    <property type="match status" value="1"/>
</dbReference>
<comment type="catalytic activity">
    <reaction evidence="12">
        <text>ssDNA + n NTP = ssDNA/pppN(pN)n-1 hybrid + (n-1) diphosphate.</text>
        <dbReference type="EC" id="2.7.7.101"/>
    </reaction>
</comment>
<dbReference type="SMART" id="SM00766">
    <property type="entry name" value="DnaG_DnaB_bind"/>
    <property type="match status" value="1"/>
</dbReference>
<dbReference type="InterPro" id="IPR013173">
    <property type="entry name" value="DNA_primase_DnaG_DnaB-bd_dom"/>
</dbReference>
<evidence type="ECO:0000256" key="10">
    <source>
        <dbReference type="ARBA" id="ARBA00023125"/>
    </source>
</evidence>
<proteinExistence type="inferred from homology"/>
<keyword evidence="7 12" id="KW-0863">Zinc-finger</keyword>
<dbReference type="InterPro" id="IPR006171">
    <property type="entry name" value="TOPRIM_dom"/>
</dbReference>
<dbReference type="PIRSF" id="PIRSF002811">
    <property type="entry name" value="DnaG"/>
    <property type="match status" value="1"/>
</dbReference>
<dbReference type="Pfam" id="PF08275">
    <property type="entry name" value="DNAG_N"/>
    <property type="match status" value="1"/>
</dbReference>
<comment type="domain">
    <text evidence="12">Contains an N-terminal zinc-binding domain, a central core domain that contains the primase activity, and a C-terminal DnaB-binding domain.</text>
</comment>
<dbReference type="SMART" id="SM00493">
    <property type="entry name" value="TOPRIM"/>
    <property type="match status" value="1"/>
</dbReference>
<evidence type="ECO:0000256" key="4">
    <source>
        <dbReference type="ARBA" id="ARBA00022695"/>
    </source>
</evidence>
<dbReference type="InterPro" id="IPR013264">
    <property type="entry name" value="DNAG_N"/>
</dbReference>
<dbReference type="InterPro" id="IPR002694">
    <property type="entry name" value="Znf_CHC2"/>
</dbReference>
<evidence type="ECO:0000256" key="13">
    <source>
        <dbReference type="PIRNR" id="PIRNR002811"/>
    </source>
</evidence>
<dbReference type="Gene3D" id="3.90.980.10">
    <property type="entry name" value="DNA primase, catalytic core, N-terminal domain"/>
    <property type="match status" value="1"/>
</dbReference>
<evidence type="ECO:0000256" key="12">
    <source>
        <dbReference type="HAMAP-Rule" id="MF_00974"/>
    </source>
</evidence>
<keyword evidence="2 12" id="KW-0639">Primosome</keyword>
<keyword evidence="4 12" id="KW-0548">Nucleotidyltransferase</keyword>
<comment type="cofactor">
    <cofactor evidence="12 13">
        <name>Zn(2+)</name>
        <dbReference type="ChEBI" id="CHEBI:29105"/>
    </cofactor>
    <text evidence="12 13">Binds 1 zinc ion per monomer.</text>
</comment>
<evidence type="ECO:0000256" key="6">
    <source>
        <dbReference type="ARBA" id="ARBA00022723"/>
    </source>
</evidence>
<dbReference type="EC" id="2.7.7.101" evidence="12"/>
<sequence>MSRFDQAFKDEVRAKNDIVEVISAYVKLERRGNRYVGLCPFHSEKTPSFHVIPDRQFYHCFGCKASGDVFTFLMEREHLTFYEALVQLARRAGIPLPQEERTPEEERAYRERRDMYAALELAARFYHHQLFSEAGKEGLDYLLRRGLTEETIRRFRLGWAVGRGALYRALRGRFPAEILQRVGLIVPRRDGEGYMDAFFERVMFPITDLAGRVIGFGGRILSGEGAKYKNTAETPLFSKRHVLFGLDQAKEAMRARNQAILVEGYMDVIMPHQAGFQNVVAPLGTALTDEQCRVLRQQASQVIVAFDMDTAGQMATLRGLQKLYDTGCDVRVLRIPDGKDPDEFIRTHGPQAFAAAIDQAVPLIEFRIDLVLPRSGQATPEAKAKAVESVAQVLADVKDEVLREAYVDQVAERLAGDNPLAKPDLKLAIDRQMNRLLRRGFQHNLPDTRNNRRGPGEPVTPGPYRRLAAQPLVTPEEGVHRAERALLYLLLEHPGLVGLVEGELGAEPFADPRHKQIYAAARQLVAGAGARPGGLITRLLDELPDPEAKSLLTEMAAKPMLTTDPEKEAADCIEKISKHRDSRRKEDLENLIRAAESAKQRVDPAIWNEYVALARKLKASRS</sequence>
<keyword evidence="9" id="KW-0460">Magnesium</keyword>
<dbReference type="GO" id="GO:0016779">
    <property type="term" value="F:nucleotidyltransferase activity"/>
    <property type="evidence" value="ECO:0007669"/>
    <property type="project" value="UniProtKB-KW"/>
</dbReference>
<organism evidence="16 17">
    <name type="scientific">Symbiobacterium terraclitae</name>
    <dbReference type="NCBI Taxonomy" id="557451"/>
    <lineage>
        <taxon>Bacteria</taxon>
        <taxon>Bacillati</taxon>
        <taxon>Bacillota</taxon>
        <taxon>Clostridia</taxon>
        <taxon>Eubacteriales</taxon>
        <taxon>Symbiobacteriaceae</taxon>
        <taxon>Symbiobacterium</taxon>
    </lineage>
</organism>
<evidence type="ECO:0000256" key="1">
    <source>
        <dbReference type="ARBA" id="ARBA00022478"/>
    </source>
</evidence>
<feature type="region of interest" description="Disordered" evidence="14">
    <location>
        <begin position="444"/>
        <end position="464"/>
    </location>
</feature>
<dbReference type="InterPro" id="IPR030846">
    <property type="entry name" value="DnaG_bac"/>
</dbReference>
<dbReference type="InterPro" id="IPR037068">
    <property type="entry name" value="DNA_primase_core_N_sf"/>
</dbReference>
<dbReference type="SUPFAM" id="SSF57783">
    <property type="entry name" value="Zinc beta-ribbon"/>
    <property type="match status" value="1"/>
</dbReference>
<dbReference type="InterPro" id="IPR036977">
    <property type="entry name" value="DNA_primase_Znf_CHC2"/>
</dbReference>
<name>A0ABS4JPV1_9FIRM</name>
<keyword evidence="10 12" id="KW-0238">DNA-binding</keyword>
<evidence type="ECO:0000256" key="9">
    <source>
        <dbReference type="ARBA" id="ARBA00022842"/>
    </source>
</evidence>
<dbReference type="Pfam" id="PF01807">
    <property type="entry name" value="Zn_ribbon_DnaG"/>
    <property type="match status" value="1"/>
</dbReference>
<dbReference type="Gene3D" id="3.90.580.10">
    <property type="entry name" value="Zinc finger, CHC2-type domain"/>
    <property type="match status" value="1"/>
</dbReference>
<dbReference type="SUPFAM" id="SSF56731">
    <property type="entry name" value="DNA primase core"/>
    <property type="match status" value="1"/>
</dbReference>
<keyword evidence="1 12" id="KW-0240">DNA-directed RNA polymerase</keyword>
<reference evidence="16 17" key="1">
    <citation type="submission" date="2021-03" db="EMBL/GenBank/DDBJ databases">
        <title>Genomic Encyclopedia of Type Strains, Phase IV (KMG-IV): sequencing the most valuable type-strain genomes for metagenomic binning, comparative biology and taxonomic classification.</title>
        <authorList>
            <person name="Goeker M."/>
        </authorList>
    </citation>
    <scope>NUCLEOTIDE SEQUENCE [LARGE SCALE GENOMIC DNA]</scope>
    <source>
        <strain evidence="16 17">DSM 27138</strain>
    </source>
</reference>
<dbReference type="NCBIfam" id="TIGR01391">
    <property type="entry name" value="dnaG"/>
    <property type="match status" value="1"/>
</dbReference>
<keyword evidence="5 12" id="KW-0235">DNA replication</keyword>
<dbReference type="InterPro" id="IPR050219">
    <property type="entry name" value="DnaG_primase"/>
</dbReference>
<comment type="similarity">
    <text evidence="12 13">Belongs to the DnaG primase family.</text>
</comment>
<evidence type="ECO:0000256" key="5">
    <source>
        <dbReference type="ARBA" id="ARBA00022705"/>
    </source>
</evidence>
<dbReference type="InterPro" id="IPR034151">
    <property type="entry name" value="TOPRIM_DnaG_bac"/>
</dbReference>
<feature type="domain" description="Toprim" evidence="15">
    <location>
        <begin position="257"/>
        <end position="338"/>
    </location>
</feature>
<dbReference type="SMART" id="SM00400">
    <property type="entry name" value="ZnF_CHCC"/>
    <property type="match status" value="1"/>
</dbReference>
<comment type="function">
    <text evidence="12 13">RNA polymerase that catalyzes the synthesis of short RNA molecules used as primers for DNA polymerase during DNA replication.</text>
</comment>
<keyword evidence="11 12" id="KW-0804">Transcription</keyword>
<dbReference type="Gene3D" id="1.10.860.10">
    <property type="entry name" value="DNAb Helicase, Chain A"/>
    <property type="match status" value="1"/>
</dbReference>
<comment type="caution">
    <text evidence="16">The sequence shown here is derived from an EMBL/GenBank/DDBJ whole genome shotgun (WGS) entry which is preliminary data.</text>
</comment>
<feature type="zinc finger region" description="CHC2-type" evidence="12">
    <location>
        <begin position="39"/>
        <end position="63"/>
    </location>
</feature>
<dbReference type="Pfam" id="PF08278">
    <property type="entry name" value="DnaG_DnaB_bind"/>
    <property type="match status" value="1"/>
</dbReference>
<accession>A0ABS4JPV1</accession>
<dbReference type="PROSITE" id="PS50880">
    <property type="entry name" value="TOPRIM"/>
    <property type="match status" value="1"/>
</dbReference>
<evidence type="ECO:0000313" key="16">
    <source>
        <dbReference type="EMBL" id="MBP2017564.1"/>
    </source>
</evidence>
<dbReference type="RefSeq" id="WP_209465704.1">
    <property type="nucleotide sequence ID" value="NZ_JAGGLG010000005.1"/>
</dbReference>
<keyword evidence="8 12" id="KW-0862">Zinc</keyword>
<dbReference type="Proteomes" id="UP001519289">
    <property type="component" value="Unassembled WGS sequence"/>
</dbReference>
<evidence type="ECO:0000313" key="17">
    <source>
        <dbReference type="Proteomes" id="UP001519289"/>
    </source>
</evidence>
<dbReference type="InterPro" id="IPR016136">
    <property type="entry name" value="DNA_helicase_N/primase_C"/>
</dbReference>
<evidence type="ECO:0000256" key="3">
    <source>
        <dbReference type="ARBA" id="ARBA00022679"/>
    </source>
</evidence>
<evidence type="ECO:0000259" key="15">
    <source>
        <dbReference type="PROSITE" id="PS50880"/>
    </source>
</evidence>
<keyword evidence="6 12" id="KW-0479">Metal-binding</keyword>
<evidence type="ECO:0000256" key="14">
    <source>
        <dbReference type="SAM" id="MobiDB-lite"/>
    </source>
</evidence>
<evidence type="ECO:0000256" key="11">
    <source>
        <dbReference type="ARBA" id="ARBA00023163"/>
    </source>
</evidence>
<dbReference type="InterPro" id="IPR019475">
    <property type="entry name" value="DNA_primase_DnaB-bd"/>
</dbReference>
<evidence type="ECO:0000256" key="2">
    <source>
        <dbReference type="ARBA" id="ARBA00022515"/>
    </source>
</evidence>
<dbReference type="Gene3D" id="3.40.1360.10">
    <property type="match status" value="1"/>
</dbReference>
<protein>
    <recommendedName>
        <fullName evidence="12 13">DNA primase</fullName>
        <ecNumber evidence="12">2.7.7.101</ecNumber>
    </recommendedName>
</protein>